<organism evidence="1 2">
    <name type="scientific">Lipingzhangella rawalii</name>
    <dbReference type="NCBI Taxonomy" id="2055835"/>
    <lineage>
        <taxon>Bacteria</taxon>
        <taxon>Bacillati</taxon>
        <taxon>Actinomycetota</taxon>
        <taxon>Actinomycetes</taxon>
        <taxon>Streptosporangiales</taxon>
        <taxon>Nocardiopsidaceae</taxon>
        <taxon>Lipingzhangella</taxon>
    </lineage>
</organism>
<gene>
    <name evidence="1" type="ORF">RIF23_01235</name>
</gene>
<dbReference type="EMBL" id="JAVLVT010000001">
    <property type="protein sequence ID" value="MDS1268911.1"/>
    <property type="molecule type" value="Genomic_DNA"/>
</dbReference>
<dbReference type="RefSeq" id="WP_310910419.1">
    <property type="nucleotide sequence ID" value="NZ_JAVLVT010000001.1"/>
</dbReference>
<dbReference type="Proteomes" id="UP001250214">
    <property type="component" value="Unassembled WGS sequence"/>
</dbReference>
<reference evidence="2" key="1">
    <citation type="submission" date="2023-07" db="EMBL/GenBank/DDBJ databases">
        <title>Novel species in the genus Lipingzhangella isolated from Sambhar Salt Lake.</title>
        <authorList>
            <person name="Jiya N."/>
            <person name="Kajale S."/>
            <person name="Sharma A."/>
        </authorList>
    </citation>
    <scope>NUCLEOTIDE SEQUENCE [LARGE SCALE GENOMIC DNA]</scope>
    <source>
        <strain evidence="2">LS1_29</strain>
    </source>
</reference>
<sequence length="60" mass="6069">MSGTVLFGLATLAVFVVLVVVFIATLTLAMPAGTGTDPVGAEEEEGILDARLDRGGVHLG</sequence>
<comment type="caution">
    <text evidence="1">The sequence shown here is derived from an EMBL/GenBank/DDBJ whole genome shotgun (WGS) entry which is preliminary data.</text>
</comment>
<keyword evidence="2" id="KW-1185">Reference proteome</keyword>
<evidence type="ECO:0000313" key="1">
    <source>
        <dbReference type="EMBL" id="MDS1268911.1"/>
    </source>
</evidence>
<evidence type="ECO:0000313" key="2">
    <source>
        <dbReference type="Proteomes" id="UP001250214"/>
    </source>
</evidence>
<protein>
    <submittedName>
        <fullName evidence="1">Uncharacterized protein</fullName>
    </submittedName>
</protein>
<accession>A0ABU2H0T0</accession>
<proteinExistence type="predicted"/>
<name>A0ABU2H0T0_9ACTN</name>